<dbReference type="AlphaFoldDB" id="A0A7C3GRL1"/>
<name>A0A7C3GRL1_9BACT</name>
<comment type="caution">
    <text evidence="1">The sequence shown here is derived from an EMBL/GenBank/DDBJ whole genome shotgun (WGS) entry which is preliminary data.</text>
</comment>
<accession>A0A7C3GRL1</accession>
<dbReference type="Proteomes" id="UP000886043">
    <property type="component" value="Unassembled WGS sequence"/>
</dbReference>
<proteinExistence type="predicted"/>
<evidence type="ECO:0000313" key="1">
    <source>
        <dbReference type="EMBL" id="HFC98040.1"/>
    </source>
</evidence>
<reference evidence="1" key="1">
    <citation type="journal article" date="2020" name="mSystems">
        <title>Genome- and Community-Level Interaction Insights into Carbon Utilization and Element Cycling Functions of Hydrothermarchaeota in Hydrothermal Sediment.</title>
        <authorList>
            <person name="Zhou Z."/>
            <person name="Liu Y."/>
            <person name="Xu W."/>
            <person name="Pan J."/>
            <person name="Luo Z.H."/>
            <person name="Li M."/>
        </authorList>
    </citation>
    <scope>NUCLEOTIDE SEQUENCE [LARGE SCALE GENOMIC DNA]</scope>
    <source>
        <strain evidence="1">HyVt-483</strain>
    </source>
</reference>
<gene>
    <name evidence="1" type="ORF">ENJ40_06235</name>
</gene>
<sequence length="141" mass="15373">MQLKEIFLRAGYPPTTLKDPPAVVLNLGLAPERVQADLLITDGKKPLLIADYAPGAVRSRTRGLVAYARLAFPEGPPPLVLQTNGRDFVLVETEKGREIAYGGPEVIPSYEALLSRSSPAPVDSRRRKIEEKILFIHSTGG</sequence>
<protein>
    <recommendedName>
        <fullName evidence="2">Type I restriction enzyme R protein N-terminal domain-containing protein</fullName>
    </recommendedName>
</protein>
<organism evidence="1">
    <name type="scientific">Thermosulfurimonas dismutans</name>
    <dbReference type="NCBI Taxonomy" id="999894"/>
    <lineage>
        <taxon>Bacteria</taxon>
        <taxon>Pseudomonadati</taxon>
        <taxon>Thermodesulfobacteriota</taxon>
        <taxon>Thermodesulfobacteria</taxon>
        <taxon>Thermodesulfobacteriales</taxon>
        <taxon>Thermodesulfobacteriaceae</taxon>
        <taxon>Thermosulfurimonas</taxon>
    </lineage>
</organism>
<evidence type="ECO:0008006" key="2">
    <source>
        <dbReference type="Google" id="ProtNLM"/>
    </source>
</evidence>
<dbReference type="EMBL" id="DRMH01000079">
    <property type="protein sequence ID" value="HFC98040.1"/>
    <property type="molecule type" value="Genomic_DNA"/>
</dbReference>